<dbReference type="RefSeq" id="WP_147390723.1">
    <property type="nucleotide sequence ID" value="NZ_AQHF01000020.1"/>
</dbReference>
<proteinExistence type="predicted"/>
<dbReference type="AlphaFoldDB" id="A0A8I0T3X7"/>
<reference evidence="2 3" key="1">
    <citation type="submission" date="2015-06" db="EMBL/GenBank/DDBJ databases">
        <title>Genome sequence of Pseudoalteromonas peptidolytica.</title>
        <authorList>
            <person name="Xie B.-B."/>
            <person name="Rong J.-C."/>
            <person name="Qin Q.-L."/>
            <person name="Zhang Y.-Z."/>
        </authorList>
    </citation>
    <scope>NUCLEOTIDE SEQUENCE [LARGE SCALE GENOMIC DNA]</scope>
    <source>
        <strain evidence="2 3">F12-50-A1</strain>
    </source>
</reference>
<feature type="transmembrane region" description="Helical" evidence="1">
    <location>
        <begin position="21"/>
        <end position="40"/>
    </location>
</feature>
<keyword evidence="1" id="KW-0472">Membrane</keyword>
<accession>A0A8I0T3X7</accession>
<sequence length="136" mass="15139">MSNSLSLKDWIDLLEKNHDKVVTLWTMYLTFVVAISAGVISLGEKLNTSGKYLVSISFLIFAIIHLVELMRRYKAMNVISIEIKSISESDESLLDSSKNWLTNINVVSPSIVFGISIVSTLLVMILINYLPSTIGT</sequence>
<name>A0A8I0T3X7_9GAMM</name>
<evidence type="ECO:0000313" key="2">
    <source>
        <dbReference type="EMBL" id="MBE0345558.1"/>
    </source>
</evidence>
<keyword evidence="1" id="KW-0812">Transmembrane</keyword>
<feature type="transmembrane region" description="Helical" evidence="1">
    <location>
        <begin position="52"/>
        <end position="70"/>
    </location>
</feature>
<protein>
    <submittedName>
        <fullName evidence="2">Uncharacterized protein</fullName>
    </submittedName>
</protein>
<organism evidence="2 3">
    <name type="scientific">Pseudoalteromonas peptidolytica F12-50-A1</name>
    <dbReference type="NCBI Taxonomy" id="1315280"/>
    <lineage>
        <taxon>Bacteria</taxon>
        <taxon>Pseudomonadati</taxon>
        <taxon>Pseudomonadota</taxon>
        <taxon>Gammaproteobacteria</taxon>
        <taxon>Alteromonadales</taxon>
        <taxon>Pseudoalteromonadaceae</taxon>
        <taxon>Pseudoalteromonas</taxon>
    </lineage>
</organism>
<evidence type="ECO:0000313" key="3">
    <source>
        <dbReference type="Proteomes" id="UP000660708"/>
    </source>
</evidence>
<dbReference type="Proteomes" id="UP000660708">
    <property type="component" value="Unassembled WGS sequence"/>
</dbReference>
<comment type="caution">
    <text evidence="2">The sequence shown here is derived from an EMBL/GenBank/DDBJ whole genome shotgun (WGS) entry which is preliminary data.</text>
</comment>
<keyword evidence="3" id="KW-1185">Reference proteome</keyword>
<dbReference type="EMBL" id="AQHF01000020">
    <property type="protein sequence ID" value="MBE0345558.1"/>
    <property type="molecule type" value="Genomic_DNA"/>
</dbReference>
<evidence type="ECO:0000256" key="1">
    <source>
        <dbReference type="SAM" id="Phobius"/>
    </source>
</evidence>
<gene>
    <name evidence="2" type="ORF">PPEP_a0456</name>
</gene>
<keyword evidence="1" id="KW-1133">Transmembrane helix</keyword>
<feature type="transmembrane region" description="Helical" evidence="1">
    <location>
        <begin position="106"/>
        <end position="130"/>
    </location>
</feature>